<dbReference type="EMBL" id="AP024355">
    <property type="protein sequence ID" value="BCR05772.1"/>
    <property type="molecule type" value="Genomic_DNA"/>
</dbReference>
<reference evidence="2 3" key="2">
    <citation type="journal article" date="2021" name="Int. J. Syst. Evol. Microbiol.">
        <title>Isolation and Polyphasic Characterization of Desulfuromonas versatilis sp. Nov., an Electrogenic Bacteria Capable of Versatile Metabolism Isolated from a Graphene Oxide-Reducing Enrichment Culture.</title>
        <authorList>
            <person name="Xie L."/>
            <person name="Yoshida N."/>
            <person name="Ishii S."/>
            <person name="Meng L."/>
        </authorList>
    </citation>
    <scope>NUCLEOTIDE SEQUENCE [LARGE SCALE GENOMIC DNA]</scope>
    <source>
        <strain evidence="2 3">NIT-T3</strain>
    </source>
</reference>
<reference evidence="2 3" key="1">
    <citation type="journal article" date="2016" name="C (Basel)">
        <title>Selective Growth of and Electricity Production by Marine Exoelectrogenic Bacteria in Self-Aggregated Hydrogel of Microbially Reduced Graphene Oxide.</title>
        <authorList>
            <person name="Yoshida N."/>
            <person name="Goto Y."/>
            <person name="Miyata Y."/>
        </authorList>
    </citation>
    <scope>NUCLEOTIDE SEQUENCE [LARGE SCALE GENOMIC DNA]</scope>
    <source>
        <strain evidence="2 3">NIT-T3</strain>
    </source>
</reference>
<protein>
    <submittedName>
        <fullName evidence="2">C-type cytochrome</fullName>
    </submittedName>
</protein>
<dbReference type="Proteomes" id="UP001319827">
    <property type="component" value="Chromosome"/>
</dbReference>
<dbReference type="InterPro" id="IPR036280">
    <property type="entry name" value="Multihaem_cyt_sf"/>
</dbReference>
<evidence type="ECO:0000313" key="3">
    <source>
        <dbReference type="Proteomes" id="UP001319827"/>
    </source>
</evidence>
<feature type="signal peptide" evidence="1">
    <location>
        <begin position="1"/>
        <end position="23"/>
    </location>
</feature>
<proteinExistence type="predicted"/>
<organism evidence="2 3">
    <name type="scientific">Desulfuromonas versatilis</name>
    <dbReference type="NCBI Taxonomy" id="2802975"/>
    <lineage>
        <taxon>Bacteria</taxon>
        <taxon>Pseudomonadati</taxon>
        <taxon>Thermodesulfobacteriota</taxon>
        <taxon>Desulfuromonadia</taxon>
        <taxon>Desulfuromonadales</taxon>
        <taxon>Desulfuromonadaceae</taxon>
        <taxon>Desulfuromonas</taxon>
    </lineage>
</organism>
<feature type="chain" id="PRO_5047001541" evidence="1">
    <location>
        <begin position="24"/>
        <end position="273"/>
    </location>
</feature>
<accession>A0ABM8HV26</accession>
<sequence>MVFLKKVSGALAIYLLLVGPVFAKPLRNVNASGVSTANGNLHDMSADNATNPVHADTETQVCIFCHTPHGASAQSALWNRGENAGAYPLYGNGTANIAIIDDPTASASSGYGANYPNGASRMCLSCHDGVTAVGNVLVGGAIDMVDIDDNPISTLADLPGADPLVDKKIVDLALSHPVSFRYDAAVRADINNYHTVAATGKSYGYDIVAGINTPLDAQDRMQCTTCHDPHNDNRAENASGLPFWRNPSAADPYLNVCDNCHAGGVIFGNSHNM</sequence>
<gene>
    <name evidence="2" type="ORF">DESUT3_28410</name>
</gene>
<evidence type="ECO:0000256" key="1">
    <source>
        <dbReference type="SAM" id="SignalP"/>
    </source>
</evidence>
<dbReference type="RefSeq" id="WP_221249176.1">
    <property type="nucleotide sequence ID" value="NZ_AP024355.1"/>
</dbReference>
<keyword evidence="1" id="KW-0732">Signal</keyword>
<keyword evidence="3" id="KW-1185">Reference proteome</keyword>
<name>A0ABM8HV26_9BACT</name>
<evidence type="ECO:0000313" key="2">
    <source>
        <dbReference type="EMBL" id="BCR05772.1"/>
    </source>
</evidence>
<dbReference type="SUPFAM" id="SSF48695">
    <property type="entry name" value="Multiheme cytochromes"/>
    <property type="match status" value="1"/>
</dbReference>